<evidence type="ECO:0008006" key="9">
    <source>
        <dbReference type="Google" id="ProtNLM"/>
    </source>
</evidence>
<evidence type="ECO:0000256" key="6">
    <source>
        <dbReference type="SAM" id="Phobius"/>
    </source>
</evidence>
<dbReference type="PANTHER" id="PTHR30168:SF0">
    <property type="entry name" value="INNER MEMBRANE PROTEIN"/>
    <property type="match status" value="1"/>
</dbReference>
<comment type="subcellular location">
    <subcellularLocation>
        <location evidence="1">Membrane</location>
        <topology evidence="1">Single-pass membrane protein</topology>
    </subcellularLocation>
</comment>
<feature type="region of interest" description="Disordered" evidence="5">
    <location>
        <begin position="73"/>
        <end position="126"/>
    </location>
</feature>
<protein>
    <recommendedName>
        <fullName evidence="9">Peptidase</fullName>
    </recommendedName>
</protein>
<feature type="compositionally biased region" description="Pro residues" evidence="5">
    <location>
        <begin position="1"/>
        <end position="13"/>
    </location>
</feature>
<evidence type="ECO:0000256" key="4">
    <source>
        <dbReference type="ARBA" id="ARBA00023136"/>
    </source>
</evidence>
<dbReference type="EMBL" id="JACCCO010000001">
    <property type="protein sequence ID" value="NYF38307.1"/>
    <property type="molecule type" value="Genomic_DNA"/>
</dbReference>
<accession>A0A852UM12</accession>
<dbReference type="Pfam" id="PF04228">
    <property type="entry name" value="Zn_peptidase"/>
    <property type="match status" value="1"/>
</dbReference>
<evidence type="ECO:0000256" key="5">
    <source>
        <dbReference type="SAM" id="MobiDB-lite"/>
    </source>
</evidence>
<dbReference type="GO" id="GO:0016020">
    <property type="term" value="C:membrane"/>
    <property type="evidence" value="ECO:0007669"/>
    <property type="project" value="UniProtKB-SubCell"/>
</dbReference>
<name>A0A852UM12_9ACTN</name>
<keyword evidence="8" id="KW-1185">Reference proteome</keyword>
<dbReference type="InterPro" id="IPR007343">
    <property type="entry name" value="Uncharacterised_pept_Zn_put"/>
</dbReference>
<evidence type="ECO:0000313" key="8">
    <source>
        <dbReference type="Proteomes" id="UP000576393"/>
    </source>
</evidence>
<evidence type="ECO:0000313" key="7">
    <source>
        <dbReference type="EMBL" id="NYF38307.1"/>
    </source>
</evidence>
<feature type="transmembrane region" description="Helical" evidence="6">
    <location>
        <begin position="31"/>
        <end position="56"/>
    </location>
</feature>
<feature type="compositionally biased region" description="Low complexity" evidence="5">
    <location>
        <begin position="81"/>
        <end position="117"/>
    </location>
</feature>
<sequence>MPPAPPAPPPVPLQGPSSYPQWQPPRRRSGAGAVIGGIFGAIAVAFVGIIVVAAVLRGGDDSHMVSSVALPTSTPYEARTSEPADPTPTASTTSAADASGDSQDSDTTTDTTNTTDTADTRPRKVLNTSLTNNTLYRAGSLPRVSCPAGSADIYSNAQLKALILKTSRCLDKGWAQIMRQQGIDWRRPGYAITSTKGRGACGDFPSAGGIVPYYCPRNETIYASTSAMVRGSGRSLGYGQLTNWHGGIVSMMAHEYGHHVQQLSGLSNTWWEKSLRSTSRNGKLALSRRFELQATCFGAMFMRSVSATYPVTPARRDTLYYFYSRVGDWAGAPRDHGSPANNNRWFRQGYEKNKTFQCNTWLAPASTTS</sequence>
<feature type="region of interest" description="Disordered" evidence="5">
    <location>
        <begin position="1"/>
        <end position="29"/>
    </location>
</feature>
<evidence type="ECO:0000256" key="2">
    <source>
        <dbReference type="ARBA" id="ARBA00022692"/>
    </source>
</evidence>
<keyword evidence="3 6" id="KW-1133">Transmembrane helix</keyword>
<dbReference type="RefSeq" id="WP_179818075.1">
    <property type="nucleotide sequence ID" value="NZ_JACCCO010000001.1"/>
</dbReference>
<keyword evidence="4 6" id="KW-0472">Membrane</keyword>
<organism evidence="7 8">
    <name type="scientific">Streptosporangium sandarakinum</name>
    <dbReference type="NCBI Taxonomy" id="1260955"/>
    <lineage>
        <taxon>Bacteria</taxon>
        <taxon>Bacillati</taxon>
        <taxon>Actinomycetota</taxon>
        <taxon>Actinomycetes</taxon>
        <taxon>Streptosporangiales</taxon>
        <taxon>Streptosporangiaceae</taxon>
        <taxon>Streptosporangium</taxon>
    </lineage>
</organism>
<proteinExistence type="predicted"/>
<dbReference type="AlphaFoldDB" id="A0A852UM12"/>
<gene>
    <name evidence="7" type="ORF">HDA43_000466</name>
</gene>
<dbReference type="PANTHER" id="PTHR30168">
    <property type="entry name" value="PUTATIVE MEMBRANE PROTEIN YPFJ"/>
    <property type="match status" value="1"/>
</dbReference>
<evidence type="ECO:0000256" key="3">
    <source>
        <dbReference type="ARBA" id="ARBA00022989"/>
    </source>
</evidence>
<comment type="caution">
    <text evidence="7">The sequence shown here is derived from an EMBL/GenBank/DDBJ whole genome shotgun (WGS) entry which is preliminary data.</text>
</comment>
<dbReference type="Proteomes" id="UP000576393">
    <property type="component" value="Unassembled WGS sequence"/>
</dbReference>
<reference evidence="7 8" key="1">
    <citation type="submission" date="2020-07" db="EMBL/GenBank/DDBJ databases">
        <title>Sequencing the genomes of 1000 actinobacteria strains.</title>
        <authorList>
            <person name="Klenk H.-P."/>
        </authorList>
    </citation>
    <scope>NUCLEOTIDE SEQUENCE [LARGE SCALE GENOMIC DNA]</scope>
    <source>
        <strain evidence="7 8">DSM 45763</strain>
    </source>
</reference>
<keyword evidence="2 6" id="KW-0812">Transmembrane</keyword>
<evidence type="ECO:0000256" key="1">
    <source>
        <dbReference type="ARBA" id="ARBA00004167"/>
    </source>
</evidence>